<dbReference type="AlphaFoldDB" id="A0A8X7RD47"/>
<dbReference type="Proteomes" id="UP000886595">
    <property type="component" value="Unassembled WGS sequence"/>
</dbReference>
<protein>
    <submittedName>
        <fullName evidence="1">Uncharacterized protein</fullName>
    </submittedName>
</protein>
<reference evidence="1 2" key="1">
    <citation type="submission" date="2020-02" db="EMBL/GenBank/DDBJ databases">
        <authorList>
            <person name="Ma Q."/>
            <person name="Huang Y."/>
            <person name="Song X."/>
            <person name="Pei D."/>
        </authorList>
    </citation>
    <scope>NUCLEOTIDE SEQUENCE [LARGE SCALE GENOMIC DNA]</scope>
    <source>
        <strain evidence="1">Sxm20200214</strain>
        <tissue evidence="1">Leaf</tissue>
    </source>
</reference>
<keyword evidence="2" id="KW-1185">Reference proteome</keyword>
<evidence type="ECO:0000313" key="2">
    <source>
        <dbReference type="Proteomes" id="UP000886595"/>
    </source>
</evidence>
<evidence type="ECO:0000313" key="1">
    <source>
        <dbReference type="EMBL" id="KAG2286211.1"/>
    </source>
</evidence>
<sequence length="88" mass="9739">MNVAGVVKDWLLIAFSWSVIKDTVTPLNLLGTDLRFGCWVLQSLQVEGVESQRCLGDFHANEEVGELARKVAAESITAIGHRSLDIYH</sequence>
<accession>A0A8X7RD47</accession>
<proteinExistence type="predicted"/>
<dbReference type="OrthoDB" id="6418713at2759"/>
<name>A0A8X7RD47_BRACI</name>
<gene>
    <name evidence="1" type="ORF">Bca52824_045815</name>
</gene>
<organism evidence="1 2">
    <name type="scientific">Brassica carinata</name>
    <name type="common">Ethiopian mustard</name>
    <name type="synonym">Abyssinian cabbage</name>
    <dbReference type="NCBI Taxonomy" id="52824"/>
    <lineage>
        <taxon>Eukaryota</taxon>
        <taxon>Viridiplantae</taxon>
        <taxon>Streptophyta</taxon>
        <taxon>Embryophyta</taxon>
        <taxon>Tracheophyta</taxon>
        <taxon>Spermatophyta</taxon>
        <taxon>Magnoliopsida</taxon>
        <taxon>eudicotyledons</taxon>
        <taxon>Gunneridae</taxon>
        <taxon>Pentapetalae</taxon>
        <taxon>rosids</taxon>
        <taxon>malvids</taxon>
        <taxon>Brassicales</taxon>
        <taxon>Brassicaceae</taxon>
        <taxon>Brassiceae</taxon>
        <taxon>Brassica</taxon>
    </lineage>
</organism>
<dbReference type="EMBL" id="JAAMPC010000010">
    <property type="protein sequence ID" value="KAG2286211.1"/>
    <property type="molecule type" value="Genomic_DNA"/>
</dbReference>
<comment type="caution">
    <text evidence="1">The sequence shown here is derived from an EMBL/GenBank/DDBJ whole genome shotgun (WGS) entry which is preliminary data.</text>
</comment>